<organism evidence="3 4">
    <name type="scientific">Candidatus Falkowbacteria bacterium GW2011_GWE1_38_31</name>
    <dbReference type="NCBI Taxonomy" id="1618638"/>
    <lineage>
        <taxon>Bacteria</taxon>
        <taxon>Candidatus Falkowiibacteriota</taxon>
    </lineage>
</organism>
<feature type="domain" description="Transglycosylase SLT" evidence="2">
    <location>
        <begin position="162"/>
        <end position="204"/>
    </location>
</feature>
<dbReference type="Proteomes" id="UP000034022">
    <property type="component" value="Unassembled WGS sequence"/>
</dbReference>
<proteinExistence type="predicted"/>
<dbReference type="InterPro" id="IPR023346">
    <property type="entry name" value="Lysozyme-like_dom_sf"/>
</dbReference>
<reference evidence="3 4" key="1">
    <citation type="journal article" date="2015" name="Nature">
        <title>rRNA introns, odd ribosomes, and small enigmatic genomes across a large radiation of phyla.</title>
        <authorList>
            <person name="Brown C.T."/>
            <person name="Hug L.A."/>
            <person name="Thomas B.C."/>
            <person name="Sharon I."/>
            <person name="Castelle C.J."/>
            <person name="Singh A."/>
            <person name="Wilkins M.J."/>
            <person name="Williams K.H."/>
            <person name="Banfield J.F."/>
        </authorList>
    </citation>
    <scope>NUCLEOTIDE SEQUENCE [LARGE SCALE GENOMIC DNA]</scope>
</reference>
<feature type="region of interest" description="Disordered" evidence="1">
    <location>
        <begin position="80"/>
        <end position="133"/>
    </location>
</feature>
<gene>
    <name evidence="3" type="ORF">US91_C0013G0005</name>
</gene>
<accession>A0A0G0JS22</accession>
<dbReference type="Gene3D" id="1.10.530.10">
    <property type="match status" value="1"/>
</dbReference>
<dbReference type="InterPro" id="IPR008258">
    <property type="entry name" value="Transglycosylase_SLT_dom_1"/>
</dbReference>
<dbReference type="CDD" id="cd00254">
    <property type="entry name" value="LT-like"/>
    <property type="match status" value="1"/>
</dbReference>
<dbReference type="Pfam" id="PF01464">
    <property type="entry name" value="SLT"/>
    <property type="match status" value="1"/>
</dbReference>
<dbReference type="SUPFAM" id="SSF53955">
    <property type="entry name" value="Lysozyme-like"/>
    <property type="match status" value="1"/>
</dbReference>
<sequence>MNYKYMNFEGSKLVLEGQKIDKREKKDNAGKNNEEAIDLKRRGFLKLISGAAVTAVVGTTAFKIAENVLDLDEEKVEPAINPETVKEDAHEKMVLKKDETAKQAEPKNEVIEKPEQKKASIEKQKENEEKQKSKEKIKMLIDNINLAHEQITKSDLWNKDLLPAPLLTAIEIVESGMDGSAVSPQGAVGIRQLRPIAIKADFEYINVLHKNKKIKINEPVTPSDEEINEIMRLISEDDNLCRKFGNTYLSYLGPNGVHGPNIGKVELKKEKKELSRQYILAAYNMGPGNFKKIEEWKDWPRETKNYTWKVDEYYKKIKQKKKKLSEEGVHIGSYEKLGRLVMEGEA</sequence>
<evidence type="ECO:0000313" key="3">
    <source>
        <dbReference type="EMBL" id="KKQ69537.1"/>
    </source>
</evidence>
<protein>
    <recommendedName>
        <fullName evidence="2">Transglycosylase SLT domain-containing protein</fullName>
    </recommendedName>
</protein>
<evidence type="ECO:0000256" key="1">
    <source>
        <dbReference type="SAM" id="MobiDB-lite"/>
    </source>
</evidence>
<dbReference type="AlphaFoldDB" id="A0A0G0JS22"/>
<name>A0A0G0JS22_9BACT</name>
<comment type="caution">
    <text evidence="3">The sequence shown here is derived from an EMBL/GenBank/DDBJ whole genome shotgun (WGS) entry which is preliminary data.</text>
</comment>
<feature type="compositionally biased region" description="Basic and acidic residues" evidence="1">
    <location>
        <begin position="84"/>
        <end position="133"/>
    </location>
</feature>
<evidence type="ECO:0000313" key="4">
    <source>
        <dbReference type="Proteomes" id="UP000034022"/>
    </source>
</evidence>
<evidence type="ECO:0000259" key="2">
    <source>
        <dbReference type="Pfam" id="PF01464"/>
    </source>
</evidence>
<dbReference type="EMBL" id="LBUU01000013">
    <property type="protein sequence ID" value="KKQ69537.1"/>
    <property type="molecule type" value="Genomic_DNA"/>
</dbReference>